<gene>
    <name evidence="1" type="ORF">RJJ65_40915</name>
</gene>
<dbReference type="AlphaFoldDB" id="A0AAJ2GZS4"/>
<name>A0AAJ2GZS4_9HYPH</name>
<sequence>MAKIGIVCSSAGGAFYAAQALLASCGFHHNYFIVTDRQCGIEEKCLELSIPVKRIVDADKSSFSRKASYWLFEEMQVD</sequence>
<reference evidence="1" key="1">
    <citation type="submission" date="2023-04" db="EMBL/GenBank/DDBJ databases">
        <title>Genomic characterization of faba bean (Vicia faba) microsymbionts in Mexican soils.</title>
        <authorList>
            <person name="Rivera Orduna F.N."/>
            <person name="Guevara-Luna J."/>
            <person name="Yan J."/>
            <person name="Arroyo-Herrera I."/>
            <person name="Li Y."/>
            <person name="Vasquez-Murrieta M.S."/>
            <person name="Wang E.T."/>
        </authorList>
    </citation>
    <scope>NUCLEOTIDE SEQUENCE</scope>
    <source>
        <strain evidence="1">CH26</strain>
    </source>
</reference>
<feature type="non-terminal residue" evidence="1">
    <location>
        <position position="78"/>
    </location>
</feature>
<dbReference type="PROSITE" id="PS51257">
    <property type="entry name" value="PROKAR_LIPOPROTEIN"/>
    <property type="match status" value="1"/>
</dbReference>
<comment type="caution">
    <text evidence="1">The sequence shown here is derived from an EMBL/GenBank/DDBJ whole genome shotgun (WGS) entry which is preliminary data.</text>
</comment>
<evidence type="ECO:0000313" key="2">
    <source>
        <dbReference type="Proteomes" id="UP001268610"/>
    </source>
</evidence>
<accession>A0AAJ2GZS4</accession>
<protein>
    <submittedName>
        <fullName evidence="1">Uncharacterized protein</fullName>
    </submittedName>
</protein>
<dbReference type="EMBL" id="JAVLSF010001361">
    <property type="protein sequence ID" value="MDR9778912.1"/>
    <property type="molecule type" value="Genomic_DNA"/>
</dbReference>
<evidence type="ECO:0000313" key="1">
    <source>
        <dbReference type="EMBL" id="MDR9778912.1"/>
    </source>
</evidence>
<organism evidence="1 2">
    <name type="scientific">Rhizobium hidalgonense</name>
    <dbReference type="NCBI Taxonomy" id="1538159"/>
    <lineage>
        <taxon>Bacteria</taxon>
        <taxon>Pseudomonadati</taxon>
        <taxon>Pseudomonadota</taxon>
        <taxon>Alphaproteobacteria</taxon>
        <taxon>Hyphomicrobiales</taxon>
        <taxon>Rhizobiaceae</taxon>
        <taxon>Rhizobium/Agrobacterium group</taxon>
        <taxon>Rhizobium</taxon>
    </lineage>
</organism>
<proteinExistence type="predicted"/>
<dbReference type="Proteomes" id="UP001268610">
    <property type="component" value="Unassembled WGS sequence"/>
</dbReference>
<dbReference type="RefSeq" id="WP_310866861.1">
    <property type="nucleotide sequence ID" value="NZ_JAVLSF010001361.1"/>
</dbReference>